<evidence type="ECO:0000313" key="4">
    <source>
        <dbReference type="Proteomes" id="UP000004095"/>
    </source>
</evidence>
<protein>
    <submittedName>
        <fullName evidence="3">Uncharacterized protein</fullName>
    </submittedName>
</protein>
<keyword evidence="2" id="KW-1133">Transmembrane helix</keyword>
<feature type="compositionally biased region" description="Basic residues" evidence="1">
    <location>
        <begin position="238"/>
        <end position="248"/>
    </location>
</feature>
<dbReference type="EMBL" id="AAWS01000044">
    <property type="protein sequence ID" value="EAY25703.1"/>
    <property type="molecule type" value="Genomic_DNA"/>
</dbReference>
<evidence type="ECO:0000256" key="2">
    <source>
        <dbReference type="SAM" id="Phobius"/>
    </source>
</evidence>
<reference evidence="3 4" key="1">
    <citation type="submission" date="2007-01" db="EMBL/GenBank/DDBJ databases">
        <authorList>
            <person name="Haygood M."/>
            <person name="Podell S."/>
            <person name="Anderson C."/>
            <person name="Hopkinson B."/>
            <person name="Roe K."/>
            <person name="Barbeau K."/>
            <person name="Gaasterland T."/>
            <person name="Ferriera S."/>
            <person name="Johnson J."/>
            <person name="Kravitz S."/>
            <person name="Beeson K."/>
            <person name="Sutton G."/>
            <person name="Rogers Y.-H."/>
            <person name="Friedman R."/>
            <person name="Frazier M."/>
            <person name="Venter J.C."/>
        </authorList>
    </citation>
    <scope>NUCLEOTIDE SEQUENCE [LARGE SCALE GENOMIC DNA]</scope>
    <source>
        <strain evidence="3 4">ATCC 23134</strain>
    </source>
</reference>
<dbReference type="AlphaFoldDB" id="A1ZV47"/>
<sequence length="499" mass="56028">MMKNTDAYEQTGYFSEAIILDYIDGKLSAKDQALFEQQMQQDGDFQLAVNGIRGFYLKEHKDRLYLEGLFQESENAIKGAIEHSQTISAKISHRKKQSLWGVAVAAAVALFMIVSLPRLFDKVQHAQNTHAGTDQSLKQQSTENPAAHPMPKTVHRKKTLLKEATAQTATITPDQHVVNKRKKPTAVIKPNTRQMLASGSPVNTTTALADKPGNKTKVALQGKPGTEEIHISSNTRGKNSKKTARKHKDSHDYSLKRQTNYNEGESNFAGVYRKPGKLHLWVFADQEQTTYQQLIAVGNQIAQATGLHLALKKAPTGQFYTMQWQQWLQQAKPGFDDVVWVHYLGTTNQATKRDNQSLASVQVLTNRLNNTLENTKADFKIVMIDQGKPSRQAQKYNVAVGNHLNAPAVVGNTQGYRQLFLGNSGIITLYSRQPGRNAYQGVLTQALLKSLQNELLLHKKKVHWKTIVKKTAKEVKKQSRKLGRVQKIMKAKEQVKVRY</sequence>
<feature type="compositionally biased region" description="Polar residues" evidence="1">
    <location>
        <begin position="191"/>
        <end position="207"/>
    </location>
</feature>
<accession>A1ZV47</accession>
<proteinExistence type="predicted"/>
<name>A1ZV47_MICM2</name>
<evidence type="ECO:0000256" key="1">
    <source>
        <dbReference type="SAM" id="MobiDB-lite"/>
    </source>
</evidence>
<gene>
    <name evidence="3" type="ORF">M23134_04877</name>
</gene>
<keyword evidence="2" id="KW-0472">Membrane</keyword>
<organism evidence="3 4">
    <name type="scientific">Microscilla marina ATCC 23134</name>
    <dbReference type="NCBI Taxonomy" id="313606"/>
    <lineage>
        <taxon>Bacteria</taxon>
        <taxon>Pseudomonadati</taxon>
        <taxon>Bacteroidota</taxon>
        <taxon>Cytophagia</taxon>
        <taxon>Cytophagales</taxon>
        <taxon>Microscillaceae</taxon>
        <taxon>Microscilla</taxon>
    </lineage>
</organism>
<comment type="caution">
    <text evidence="3">The sequence shown here is derived from an EMBL/GenBank/DDBJ whole genome shotgun (WGS) entry which is preliminary data.</text>
</comment>
<keyword evidence="2" id="KW-0812">Transmembrane</keyword>
<feature type="transmembrane region" description="Helical" evidence="2">
    <location>
        <begin position="99"/>
        <end position="120"/>
    </location>
</feature>
<feature type="region of interest" description="Disordered" evidence="1">
    <location>
        <begin position="130"/>
        <end position="260"/>
    </location>
</feature>
<feature type="compositionally biased region" description="Polar residues" evidence="1">
    <location>
        <begin position="130"/>
        <end position="144"/>
    </location>
</feature>
<dbReference type="Proteomes" id="UP000004095">
    <property type="component" value="Unassembled WGS sequence"/>
</dbReference>
<evidence type="ECO:0000313" key="3">
    <source>
        <dbReference type="EMBL" id="EAY25703.1"/>
    </source>
</evidence>
<keyword evidence="4" id="KW-1185">Reference proteome</keyword>
<dbReference type="RefSeq" id="WP_002702227.1">
    <property type="nucleotide sequence ID" value="NZ_AAWS01000044.1"/>
</dbReference>